<dbReference type="AlphaFoldDB" id="A0AA39W8S0"/>
<name>A0AA39W8S0_ACESA</name>
<reference evidence="1" key="2">
    <citation type="submission" date="2023-06" db="EMBL/GenBank/DDBJ databases">
        <authorList>
            <person name="Swenson N.G."/>
            <person name="Wegrzyn J.L."/>
            <person name="Mcevoy S.L."/>
        </authorList>
    </citation>
    <scope>NUCLEOTIDE SEQUENCE</scope>
    <source>
        <strain evidence="1">NS2018</strain>
        <tissue evidence="1">Leaf</tissue>
    </source>
</reference>
<dbReference type="Proteomes" id="UP001168877">
    <property type="component" value="Unassembled WGS sequence"/>
</dbReference>
<keyword evidence="2" id="KW-1185">Reference proteome</keyword>
<gene>
    <name evidence="1" type="ORF">LWI29_025274</name>
</gene>
<proteinExistence type="predicted"/>
<dbReference type="EMBL" id="JAUESC010000001">
    <property type="protein sequence ID" value="KAK0608082.1"/>
    <property type="molecule type" value="Genomic_DNA"/>
</dbReference>
<sequence length="139" mass="15036">MFASHRVDLGFLKTHWSIPKTEPTKLFGSTITSRSQNISQIWVQAGKGWIFSGGTVQTSQGLLFSGNGGVVSSSLREELLLVKQHVGCRVEVDAVNVSVAVNGWKPTNGVAGFVIDDVKACLLMFKFSNAKPFLKLGIL</sequence>
<accession>A0AA39W8S0</accession>
<protein>
    <submittedName>
        <fullName evidence="1">Uncharacterized protein</fullName>
    </submittedName>
</protein>
<evidence type="ECO:0000313" key="2">
    <source>
        <dbReference type="Proteomes" id="UP001168877"/>
    </source>
</evidence>
<comment type="caution">
    <text evidence="1">The sequence shown here is derived from an EMBL/GenBank/DDBJ whole genome shotgun (WGS) entry which is preliminary data.</text>
</comment>
<organism evidence="1 2">
    <name type="scientific">Acer saccharum</name>
    <name type="common">Sugar maple</name>
    <dbReference type="NCBI Taxonomy" id="4024"/>
    <lineage>
        <taxon>Eukaryota</taxon>
        <taxon>Viridiplantae</taxon>
        <taxon>Streptophyta</taxon>
        <taxon>Embryophyta</taxon>
        <taxon>Tracheophyta</taxon>
        <taxon>Spermatophyta</taxon>
        <taxon>Magnoliopsida</taxon>
        <taxon>eudicotyledons</taxon>
        <taxon>Gunneridae</taxon>
        <taxon>Pentapetalae</taxon>
        <taxon>rosids</taxon>
        <taxon>malvids</taxon>
        <taxon>Sapindales</taxon>
        <taxon>Sapindaceae</taxon>
        <taxon>Hippocastanoideae</taxon>
        <taxon>Acereae</taxon>
        <taxon>Acer</taxon>
    </lineage>
</organism>
<reference evidence="1" key="1">
    <citation type="journal article" date="2022" name="Plant J.">
        <title>Strategies of tolerance reflected in two North American maple genomes.</title>
        <authorList>
            <person name="McEvoy S.L."/>
            <person name="Sezen U.U."/>
            <person name="Trouern-Trend A."/>
            <person name="McMahon S.M."/>
            <person name="Schaberg P.G."/>
            <person name="Yang J."/>
            <person name="Wegrzyn J.L."/>
            <person name="Swenson N.G."/>
        </authorList>
    </citation>
    <scope>NUCLEOTIDE SEQUENCE</scope>
    <source>
        <strain evidence="1">NS2018</strain>
    </source>
</reference>
<evidence type="ECO:0000313" key="1">
    <source>
        <dbReference type="EMBL" id="KAK0608082.1"/>
    </source>
</evidence>